<reference evidence="1 2" key="1">
    <citation type="submission" date="2016-07" db="EMBL/GenBank/DDBJ databases">
        <title>Pervasive Adenine N6-methylation of Active Genes in Fungi.</title>
        <authorList>
            <consortium name="DOE Joint Genome Institute"/>
            <person name="Mondo S.J."/>
            <person name="Dannebaum R.O."/>
            <person name="Kuo R.C."/>
            <person name="Labutti K."/>
            <person name="Haridas S."/>
            <person name="Kuo A."/>
            <person name="Salamov A."/>
            <person name="Ahrendt S.R."/>
            <person name="Lipzen A."/>
            <person name="Sullivan W."/>
            <person name="Andreopoulos W.B."/>
            <person name="Clum A."/>
            <person name="Lindquist E."/>
            <person name="Daum C."/>
            <person name="Ramamoorthy G.K."/>
            <person name="Gryganskyi A."/>
            <person name="Culley D."/>
            <person name="Magnuson J.K."/>
            <person name="James T.Y."/>
            <person name="O'Malley M.A."/>
            <person name="Stajich J.E."/>
            <person name="Spatafora J.W."/>
            <person name="Visel A."/>
            <person name="Grigoriev I.V."/>
        </authorList>
    </citation>
    <scope>NUCLEOTIDE SEQUENCE [LARGE SCALE GENOMIC DNA]</scope>
    <source>
        <strain evidence="1 2">PL171</strain>
    </source>
</reference>
<protein>
    <recommendedName>
        <fullName evidence="3">Ankyrin repeat-containing domain protein</fullName>
    </recommendedName>
</protein>
<proteinExistence type="predicted"/>
<evidence type="ECO:0000313" key="1">
    <source>
        <dbReference type="EMBL" id="ORZ35309.1"/>
    </source>
</evidence>
<dbReference type="EMBL" id="MCFL01000023">
    <property type="protein sequence ID" value="ORZ35309.1"/>
    <property type="molecule type" value="Genomic_DNA"/>
</dbReference>
<name>A0A1Y2HL67_9FUNG</name>
<gene>
    <name evidence="1" type="ORF">BCR44DRAFT_23836</name>
</gene>
<sequence>MAGHVHVFDWWLNVSHSVSGWRLKYNWNLYNDVAGTLDYGVIEWELDLASSTNKLHGRLDVLEWLVGRIGLSGLPKDGRTLVNAFSVGNMDILEWWIKTIGLPSPQSQMLCLLQASQSGRVDVLDCLLGHGLSLNDIPMDTRLPSPLDLASGSVQVRVLEWEVEKGGRGIQHMLSIPSVAPAMSKCLTDGNRKLTLATMAMLDWWLKSGLQLQFSAMTAQCKFSRHVHALRWLNTQFKHSLGHGSSAMDTASHTEQEPGLELWYASYELNGCRSIEALNWWENSGLEAQWANSRGIG</sequence>
<keyword evidence="2" id="KW-1185">Reference proteome</keyword>
<dbReference type="SUPFAM" id="SSF140860">
    <property type="entry name" value="Pseudo ankyrin repeat-like"/>
    <property type="match status" value="1"/>
</dbReference>
<dbReference type="Proteomes" id="UP000193411">
    <property type="component" value="Unassembled WGS sequence"/>
</dbReference>
<accession>A0A1Y2HL67</accession>
<comment type="caution">
    <text evidence="1">The sequence shown here is derived from an EMBL/GenBank/DDBJ whole genome shotgun (WGS) entry which is preliminary data.</text>
</comment>
<dbReference type="AlphaFoldDB" id="A0A1Y2HL67"/>
<organism evidence="1 2">
    <name type="scientific">Catenaria anguillulae PL171</name>
    <dbReference type="NCBI Taxonomy" id="765915"/>
    <lineage>
        <taxon>Eukaryota</taxon>
        <taxon>Fungi</taxon>
        <taxon>Fungi incertae sedis</taxon>
        <taxon>Blastocladiomycota</taxon>
        <taxon>Blastocladiomycetes</taxon>
        <taxon>Blastocladiales</taxon>
        <taxon>Catenariaceae</taxon>
        <taxon>Catenaria</taxon>
    </lineage>
</organism>
<evidence type="ECO:0008006" key="3">
    <source>
        <dbReference type="Google" id="ProtNLM"/>
    </source>
</evidence>
<evidence type="ECO:0000313" key="2">
    <source>
        <dbReference type="Proteomes" id="UP000193411"/>
    </source>
</evidence>